<sequence length="163" mass="18833">MELRQSLMPPSLDEEQVARLADLVEEIEDCINQGKNPESAIASFNTEVGRTYAKYEFCEIWGYMDLDEFVRMALRTARASTIADISYDELLELMTRVCQRKGTESECAYWFAILEANLPIESLSDLMYYLDEYLEQESRQRELSPQKILDLALVSQKKPAIAR</sequence>
<comment type="caution">
    <text evidence="1">The sequence shown here is derived from an EMBL/GenBank/DDBJ whole genome shotgun (WGS) entry which is preliminary data.</text>
</comment>
<accession>A0A8J7DV04</accession>
<protein>
    <submittedName>
        <fullName evidence="1">Uncharacterized protein</fullName>
    </submittedName>
</protein>
<dbReference type="Proteomes" id="UP000654482">
    <property type="component" value="Unassembled WGS sequence"/>
</dbReference>
<evidence type="ECO:0000313" key="1">
    <source>
        <dbReference type="EMBL" id="MBE9115430.1"/>
    </source>
</evidence>
<dbReference type="AlphaFoldDB" id="A0A8J7DV04"/>
<proteinExistence type="predicted"/>
<gene>
    <name evidence="1" type="ORF">IQ249_05900</name>
</gene>
<dbReference type="EMBL" id="JADEWZ010000006">
    <property type="protein sequence ID" value="MBE9115430.1"/>
    <property type="molecule type" value="Genomic_DNA"/>
</dbReference>
<organism evidence="1 2">
    <name type="scientific">Lusitaniella coriacea LEGE 07157</name>
    <dbReference type="NCBI Taxonomy" id="945747"/>
    <lineage>
        <taxon>Bacteria</taxon>
        <taxon>Bacillati</taxon>
        <taxon>Cyanobacteriota</taxon>
        <taxon>Cyanophyceae</taxon>
        <taxon>Spirulinales</taxon>
        <taxon>Lusitaniellaceae</taxon>
        <taxon>Lusitaniella</taxon>
    </lineage>
</organism>
<dbReference type="RefSeq" id="WP_194028513.1">
    <property type="nucleotide sequence ID" value="NZ_JADEWZ010000006.1"/>
</dbReference>
<reference evidence="1" key="1">
    <citation type="submission" date="2020-10" db="EMBL/GenBank/DDBJ databases">
        <authorList>
            <person name="Castelo-Branco R."/>
            <person name="Eusebio N."/>
            <person name="Adriana R."/>
            <person name="Vieira A."/>
            <person name="Brugerolle De Fraissinette N."/>
            <person name="Rezende De Castro R."/>
            <person name="Schneider M.P."/>
            <person name="Vasconcelos V."/>
            <person name="Leao P.N."/>
        </authorList>
    </citation>
    <scope>NUCLEOTIDE SEQUENCE</scope>
    <source>
        <strain evidence="1">LEGE 07157</strain>
    </source>
</reference>
<keyword evidence="2" id="KW-1185">Reference proteome</keyword>
<evidence type="ECO:0000313" key="2">
    <source>
        <dbReference type="Proteomes" id="UP000654482"/>
    </source>
</evidence>
<name>A0A8J7DV04_9CYAN</name>